<protein>
    <submittedName>
        <fullName evidence="1">Uncharacterized protein</fullName>
    </submittedName>
</protein>
<organism evidence="1 2">
    <name type="scientific">Solirubrum puertoriconensis</name>
    <dbReference type="NCBI Taxonomy" id="1751427"/>
    <lineage>
        <taxon>Bacteria</taxon>
        <taxon>Pseudomonadati</taxon>
        <taxon>Bacteroidota</taxon>
        <taxon>Cytophagia</taxon>
        <taxon>Cytophagales</taxon>
    </lineage>
</organism>
<dbReference type="AlphaFoldDB" id="A0A9X0HNM2"/>
<reference evidence="1 2" key="1">
    <citation type="submission" date="2015-11" db="EMBL/GenBank/DDBJ databases">
        <title>Solirubrum puertoriconensis gen. nov. an environmental bacteria isolated in Puerto Rico.</title>
        <authorList>
            <person name="Cuebas-Irizarry M.F."/>
            <person name="Montalvo-Rodriguez R."/>
        </authorList>
    </citation>
    <scope>NUCLEOTIDE SEQUENCE [LARGE SCALE GENOMIC DNA]</scope>
    <source>
        <strain evidence="1 2">MC1A</strain>
    </source>
</reference>
<keyword evidence="2" id="KW-1185">Reference proteome</keyword>
<proteinExistence type="predicted"/>
<dbReference type="EMBL" id="LNAL01000003">
    <property type="protein sequence ID" value="KUG09402.1"/>
    <property type="molecule type" value="Genomic_DNA"/>
</dbReference>
<evidence type="ECO:0000313" key="1">
    <source>
        <dbReference type="EMBL" id="KUG09402.1"/>
    </source>
</evidence>
<comment type="caution">
    <text evidence="1">The sequence shown here is derived from an EMBL/GenBank/DDBJ whole genome shotgun (WGS) entry which is preliminary data.</text>
</comment>
<dbReference type="RefSeq" id="WP_059067324.1">
    <property type="nucleotide sequence ID" value="NZ_LNAL01000003.1"/>
</dbReference>
<name>A0A9X0HNM2_SOLP1</name>
<gene>
    <name evidence="1" type="ORF">ASU33_16875</name>
</gene>
<sequence length="113" mass="12647">MSTFAQPRLVAERLWRWPAVVLAVLALVWLALAYALRTRLPQPTPTAQPPAHMPVHTLQFRQHKPSANSLLPAQWVTELQHHGCPHCTIACLCHSVSSLFTYRPASNLAILLL</sequence>
<dbReference type="Proteomes" id="UP000054223">
    <property type="component" value="Unassembled WGS sequence"/>
</dbReference>
<accession>A0A9X0HNM2</accession>
<evidence type="ECO:0000313" key="2">
    <source>
        <dbReference type="Proteomes" id="UP000054223"/>
    </source>
</evidence>